<evidence type="ECO:0000313" key="1">
    <source>
        <dbReference type="EMBL" id="QJP95468.1"/>
    </source>
</evidence>
<dbReference type="Proteomes" id="UP000501669">
    <property type="component" value="Chromosome"/>
</dbReference>
<dbReference type="EMBL" id="CP027561">
    <property type="protein sequence ID" value="QJP95468.1"/>
    <property type="molecule type" value="Genomic_DNA"/>
</dbReference>
<sequence length="142" mass="16798">MKLKTLNYHSIWWDLVERFENVLREKPETRWQGMNNYGQHFRQAFQSFKLYCLAERIATDPKCPWGPLSHTDALRLAVLNKHHWTLAQVRALEAEEDFLFLLQQELIDLVLEGEEEDPVLELVQQRGALKDDFAPHLKSLNQ</sequence>
<protein>
    <submittedName>
        <fullName evidence="1">Uncharacterized protein</fullName>
    </submittedName>
</protein>
<organism evidence="1 2">
    <name type="scientific">Pseudomonas fluorescens</name>
    <dbReference type="NCBI Taxonomy" id="294"/>
    <lineage>
        <taxon>Bacteria</taxon>
        <taxon>Pseudomonadati</taxon>
        <taxon>Pseudomonadota</taxon>
        <taxon>Gammaproteobacteria</taxon>
        <taxon>Pseudomonadales</taxon>
        <taxon>Pseudomonadaceae</taxon>
        <taxon>Pseudomonas</taxon>
    </lineage>
</organism>
<evidence type="ECO:0000313" key="2">
    <source>
        <dbReference type="Proteomes" id="UP000501669"/>
    </source>
</evidence>
<name>A0A7Z3C4Q3_PSEFL</name>
<dbReference type="AlphaFoldDB" id="A0A7Z3C4Q3"/>
<reference evidence="1 2" key="1">
    <citation type="submission" date="2018-03" db="EMBL/GenBank/DDBJ databases">
        <title>Complete genome sequence of Pseudomonas fluorescens sp. G7.</title>
        <authorList>
            <person name="Gao C.-H."/>
            <person name="Li Z."/>
            <person name="Cai P."/>
        </authorList>
    </citation>
    <scope>NUCLEOTIDE SEQUENCE [LARGE SCALE GENOMIC DNA]</scope>
    <source>
        <strain evidence="1 2">G7</strain>
    </source>
</reference>
<gene>
    <name evidence="1" type="ORF">C6Y56_13020</name>
</gene>
<proteinExistence type="predicted"/>
<accession>A0A7Z3C4Q3</accession>